<evidence type="ECO:0000313" key="1">
    <source>
        <dbReference type="EMBL" id="KAI8023248.1"/>
    </source>
</evidence>
<reference evidence="1 2" key="1">
    <citation type="journal article" date="2022" name="Plant J.">
        <title>Chromosome-level genome of Camellia lanceoleosa provides a valuable resource for understanding genome evolution and self-incompatibility.</title>
        <authorList>
            <person name="Gong W."/>
            <person name="Xiao S."/>
            <person name="Wang L."/>
            <person name="Liao Z."/>
            <person name="Chang Y."/>
            <person name="Mo W."/>
            <person name="Hu G."/>
            <person name="Li W."/>
            <person name="Zhao G."/>
            <person name="Zhu H."/>
            <person name="Hu X."/>
            <person name="Ji K."/>
            <person name="Xiang X."/>
            <person name="Song Q."/>
            <person name="Yuan D."/>
            <person name="Jin S."/>
            <person name="Zhang L."/>
        </authorList>
    </citation>
    <scope>NUCLEOTIDE SEQUENCE [LARGE SCALE GENOMIC DNA]</scope>
    <source>
        <strain evidence="1">SQ_2022a</strain>
    </source>
</reference>
<accession>A0ACC0IE21</accession>
<evidence type="ECO:0000313" key="2">
    <source>
        <dbReference type="Proteomes" id="UP001060215"/>
    </source>
</evidence>
<organism evidence="1 2">
    <name type="scientific">Camellia lanceoleosa</name>
    <dbReference type="NCBI Taxonomy" id="1840588"/>
    <lineage>
        <taxon>Eukaryota</taxon>
        <taxon>Viridiplantae</taxon>
        <taxon>Streptophyta</taxon>
        <taxon>Embryophyta</taxon>
        <taxon>Tracheophyta</taxon>
        <taxon>Spermatophyta</taxon>
        <taxon>Magnoliopsida</taxon>
        <taxon>eudicotyledons</taxon>
        <taxon>Gunneridae</taxon>
        <taxon>Pentapetalae</taxon>
        <taxon>asterids</taxon>
        <taxon>Ericales</taxon>
        <taxon>Theaceae</taxon>
        <taxon>Camellia</taxon>
    </lineage>
</organism>
<keyword evidence="2" id="KW-1185">Reference proteome</keyword>
<sequence>MGFRDNNFRRQDLTTVKLVHPEGKYVVDIDKSIDITKCTLSTRVALRNDSYVLHLGHFLFCLPVILSKFLPVLVHLRAITVPRVIELSSFMSQQSWELLEMLLLPWNLISDAYSYKWSSTYSIIIGMTKRVKHVMVTSFLLVCGAMTITWICDKISESGFVIIMGGCASKPSRKIKTHKKYLKRYRRCGRKISTAVPIVPMERLSDAGNSLEDFAVSEIVQVDFEKGATTTCRRFEVSNLTLHLTQLQWNHSQIDSNGICQEEAWFDSHSILESDSDDDFISVMGRLVEDEMEAMMGFAKEYTVPFKEKLKIMARVVNPEDLYLSSAKRKLLQAYNEKPVLSRPQHAFYSGPNYFEIDLDIHWFSYISRKGLDAFRERLKYKILDLGLTI</sequence>
<dbReference type="EMBL" id="CM045763">
    <property type="protein sequence ID" value="KAI8023248.1"/>
    <property type="molecule type" value="Genomic_DNA"/>
</dbReference>
<gene>
    <name evidence="1" type="ORF">LOK49_LG03G00648</name>
</gene>
<name>A0ACC0IE21_9ERIC</name>
<dbReference type="Proteomes" id="UP001060215">
    <property type="component" value="Chromosome 6"/>
</dbReference>
<comment type="caution">
    <text evidence="1">The sequence shown here is derived from an EMBL/GenBank/DDBJ whole genome shotgun (WGS) entry which is preliminary data.</text>
</comment>
<protein>
    <submittedName>
        <fullName evidence="1">Uncharacterized protein</fullName>
    </submittedName>
</protein>
<proteinExistence type="predicted"/>